<dbReference type="PANTHER" id="PTHR47893">
    <property type="entry name" value="REGULATORY PROTEIN PCHR"/>
    <property type="match status" value="1"/>
</dbReference>
<gene>
    <name evidence="5" type="ORF">EV196_102427</name>
</gene>
<evidence type="ECO:0000313" key="6">
    <source>
        <dbReference type="Proteomes" id="UP000295455"/>
    </source>
</evidence>
<accession>A0A4R1RNR9</accession>
<dbReference type="PANTHER" id="PTHR47893:SF1">
    <property type="entry name" value="REGULATORY PROTEIN PCHR"/>
    <property type="match status" value="1"/>
</dbReference>
<dbReference type="GO" id="GO:0003700">
    <property type="term" value="F:DNA-binding transcription factor activity"/>
    <property type="evidence" value="ECO:0007669"/>
    <property type="project" value="InterPro"/>
</dbReference>
<organism evidence="5 6">
    <name type="scientific">Mariniflexile fucanivorans</name>
    <dbReference type="NCBI Taxonomy" id="264023"/>
    <lineage>
        <taxon>Bacteria</taxon>
        <taxon>Pseudomonadati</taxon>
        <taxon>Bacteroidota</taxon>
        <taxon>Flavobacteriia</taxon>
        <taxon>Flavobacteriales</taxon>
        <taxon>Flavobacteriaceae</taxon>
        <taxon>Mariniflexile</taxon>
    </lineage>
</organism>
<dbReference type="EMBL" id="SLUP01000002">
    <property type="protein sequence ID" value="TCL67864.1"/>
    <property type="molecule type" value="Genomic_DNA"/>
</dbReference>
<dbReference type="Proteomes" id="UP000295455">
    <property type="component" value="Unassembled WGS sequence"/>
</dbReference>
<dbReference type="SUPFAM" id="SSF46689">
    <property type="entry name" value="Homeodomain-like"/>
    <property type="match status" value="2"/>
</dbReference>
<keyword evidence="1" id="KW-0805">Transcription regulation</keyword>
<dbReference type="AlphaFoldDB" id="A0A4R1RNR9"/>
<evidence type="ECO:0000256" key="2">
    <source>
        <dbReference type="ARBA" id="ARBA00023125"/>
    </source>
</evidence>
<dbReference type="Gene3D" id="1.10.10.60">
    <property type="entry name" value="Homeodomain-like"/>
    <property type="match status" value="2"/>
</dbReference>
<evidence type="ECO:0000256" key="3">
    <source>
        <dbReference type="ARBA" id="ARBA00023163"/>
    </source>
</evidence>
<dbReference type="PRINTS" id="PR00032">
    <property type="entry name" value="HTHARAC"/>
</dbReference>
<dbReference type="PROSITE" id="PS01124">
    <property type="entry name" value="HTH_ARAC_FAMILY_2"/>
    <property type="match status" value="1"/>
</dbReference>
<evidence type="ECO:0000256" key="1">
    <source>
        <dbReference type="ARBA" id="ARBA00023015"/>
    </source>
</evidence>
<protein>
    <submittedName>
        <fullName evidence="5">AraC-like DNA-binding protein</fullName>
    </submittedName>
</protein>
<dbReference type="InterPro" id="IPR020449">
    <property type="entry name" value="Tscrpt_reg_AraC-type_HTH"/>
</dbReference>
<sequence>MKDPLLINFEIGKKTVDKLTKYFNGSLKTSSNEYRITFNNNIGNGSITLMLLGQGMSFISFDVYLLEAICFETIFNKPVPIDFLFLTSGKISFNNKKGHFANFESYQNVIIRYRAGDYTSYKMACGIPLQLNIIQICPIKYFKKYSKHKELLTSNLNEILGGKSNKMFYHFGNFNLKIADYIRQLNNCNYSGMIKQITAEGIINIILGLQLWEYENYNEKFKCSTNLNCDDIAKIEKATDYIKEHVHENLTVNKLASKVHLSSPKLQKGFKLLYRKTVNNYIKEIKLQTAHNYLENSNLTVSEVVYKVGYNSRSYFTQIFFQRFGILPSQYIKKLK</sequence>
<dbReference type="InterPro" id="IPR009057">
    <property type="entry name" value="Homeodomain-like_sf"/>
</dbReference>
<proteinExistence type="predicted"/>
<dbReference type="RefSeq" id="WP_132215927.1">
    <property type="nucleotide sequence ID" value="NZ_OX156936.1"/>
</dbReference>
<reference evidence="5 6" key="1">
    <citation type="submission" date="2019-03" db="EMBL/GenBank/DDBJ databases">
        <title>Genomic Encyclopedia of Type Strains, Phase IV (KMG-IV): sequencing the most valuable type-strain genomes for metagenomic binning, comparative biology and taxonomic classification.</title>
        <authorList>
            <person name="Goeker M."/>
        </authorList>
    </citation>
    <scope>NUCLEOTIDE SEQUENCE [LARGE SCALE GENOMIC DNA]</scope>
    <source>
        <strain evidence="5 6">DSM 18792</strain>
    </source>
</reference>
<evidence type="ECO:0000313" key="5">
    <source>
        <dbReference type="EMBL" id="TCL67864.1"/>
    </source>
</evidence>
<feature type="domain" description="HTH araC/xylS-type" evidence="4">
    <location>
        <begin position="236"/>
        <end position="334"/>
    </location>
</feature>
<dbReference type="InterPro" id="IPR018060">
    <property type="entry name" value="HTH_AraC"/>
</dbReference>
<comment type="caution">
    <text evidence="5">The sequence shown here is derived from an EMBL/GenBank/DDBJ whole genome shotgun (WGS) entry which is preliminary data.</text>
</comment>
<keyword evidence="3" id="KW-0804">Transcription</keyword>
<dbReference type="Pfam" id="PF12833">
    <property type="entry name" value="HTH_18"/>
    <property type="match status" value="1"/>
</dbReference>
<dbReference type="GO" id="GO:0043565">
    <property type="term" value="F:sequence-specific DNA binding"/>
    <property type="evidence" value="ECO:0007669"/>
    <property type="project" value="InterPro"/>
</dbReference>
<evidence type="ECO:0000259" key="4">
    <source>
        <dbReference type="PROSITE" id="PS01124"/>
    </source>
</evidence>
<dbReference type="SMART" id="SM00342">
    <property type="entry name" value="HTH_ARAC"/>
    <property type="match status" value="1"/>
</dbReference>
<keyword evidence="2 5" id="KW-0238">DNA-binding</keyword>
<dbReference type="OrthoDB" id="2666928at2"/>
<name>A0A4R1RNR9_9FLAO</name>
<dbReference type="InterPro" id="IPR053142">
    <property type="entry name" value="PchR_regulatory_protein"/>
</dbReference>
<keyword evidence="6" id="KW-1185">Reference proteome</keyword>